<dbReference type="SUPFAM" id="SSF56037">
    <property type="entry name" value="PheT/TilS domain"/>
    <property type="match status" value="1"/>
</dbReference>
<evidence type="ECO:0000256" key="1">
    <source>
        <dbReference type="ARBA" id="ARBA00004496"/>
    </source>
</evidence>
<feature type="domain" description="Lysidine-tRNA(Ile) synthetase C-terminal" evidence="9">
    <location>
        <begin position="363"/>
        <end position="435"/>
    </location>
</feature>
<keyword evidence="11" id="KW-1185">Reference proteome</keyword>
<evidence type="ECO:0000313" key="10">
    <source>
        <dbReference type="EMBL" id="MFC3975779.1"/>
    </source>
</evidence>
<dbReference type="Proteomes" id="UP001595766">
    <property type="component" value="Unassembled WGS sequence"/>
</dbReference>
<keyword evidence="6 8" id="KW-0067">ATP-binding</keyword>
<comment type="domain">
    <text evidence="8">The N-terminal region contains the highly conserved SGGXDS motif, predicted to be a P-loop motif involved in ATP binding.</text>
</comment>
<keyword evidence="5 8" id="KW-0547">Nucleotide-binding</keyword>
<gene>
    <name evidence="8 10" type="primary">tilS</name>
    <name evidence="10" type="ORF">ACFOUP_05295</name>
</gene>
<sequence length="438" mass="50978">MVEHFIQHIRSKNLFDLENHYLLAISGGVDSVCLGYLLKEAGVRFSLLHYNFGLRGEESDGDEDFVSELAESWGVELFIQRASELDFQVTGKSIQMVARDLRYHWFEQIYKSGDYAGVVVAHHMEDQVETVLLNLFRGTGIEGIYGMAEKRDYLIRPLLPFKKSQLEAFMVERRMPWRIDSSNQKNIYKRNFIRNEVFPLLENVFPNSLELLEGSFQRVKDTGKAFFHLFDHWKSTNIKQEGDYQYLDIKSLMSLPGKSSMLYYWLRDYGFATTDIHDILRAAESGEVGKLFHSGEYSLNVDREVFILGKEIEKKHAINIDETDVFFHVNGEKYEILHLQFPIELDKSSKNAMIDRLKLNFPLEIRPWKNGDKMIPLGMKQAKKVSDILIDMKIPLIQKKDVKVLCVGEEIVWLIGLRISESFKCDELSEKIVYFKKV</sequence>
<dbReference type="InterPro" id="IPR011063">
    <property type="entry name" value="TilS/TtcA_N"/>
</dbReference>
<evidence type="ECO:0000256" key="6">
    <source>
        <dbReference type="ARBA" id="ARBA00022840"/>
    </source>
</evidence>
<dbReference type="EMBL" id="JBHSAV010000016">
    <property type="protein sequence ID" value="MFC3975779.1"/>
    <property type="molecule type" value="Genomic_DNA"/>
</dbReference>
<keyword evidence="4 8" id="KW-0819">tRNA processing</keyword>
<dbReference type="CDD" id="cd01992">
    <property type="entry name" value="TilS_N"/>
    <property type="match status" value="1"/>
</dbReference>
<comment type="function">
    <text evidence="8">Ligates lysine onto the cytidine present at position 34 of the AUA codon-specific tRNA(Ile) that contains the anticodon CAU, in an ATP-dependent manner. Cytidine is converted to lysidine, thus changing the amino acid specificity of the tRNA from methionine to isoleucine.</text>
</comment>
<dbReference type="EC" id="6.3.4.19" evidence="8"/>
<dbReference type="Gene3D" id="3.40.50.620">
    <property type="entry name" value="HUPs"/>
    <property type="match status" value="1"/>
</dbReference>
<dbReference type="GO" id="GO:0032267">
    <property type="term" value="F:tRNA(Ile)-lysidine synthase activity"/>
    <property type="evidence" value="ECO:0007669"/>
    <property type="project" value="UniProtKB-EC"/>
</dbReference>
<feature type="binding site" evidence="8">
    <location>
        <begin position="26"/>
        <end position="31"/>
    </location>
    <ligand>
        <name>ATP</name>
        <dbReference type="ChEBI" id="CHEBI:30616"/>
    </ligand>
</feature>
<accession>A0ABV8EHK7</accession>
<dbReference type="NCBIfam" id="TIGR02432">
    <property type="entry name" value="lysidine_TilS_N"/>
    <property type="match status" value="1"/>
</dbReference>
<keyword evidence="2 8" id="KW-0963">Cytoplasm</keyword>
<comment type="similarity">
    <text evidence="8">Belongs to the tRNA(Ile)-lysidine synthase family.</text>
</comment>
<comment type="caution">
    <text evidence="10">The sequence shown here is derived from an EMBL/GenBank/DDBJ whole genome shotgun (WGS) entry which is preliminary data.</text>
</comment>
<comment type="subcellular location">
    <subcellularLocation>
        <location evidence="1 8">Cytoplasm</location>
    </subcellularLocation>
</comment>
<dbReference type="InterPro" id="IPR014729">
    <property type="entry name" value="Rossmann-like_a/b/a_fold"/>
</dbReference>
<dbReference type="SUPFAM" id="SSF52402">
    <property type="entry name" value="Adenine nucleotide alpha hydrolases-like"/>
    <property type="match status" value="1"/>
</dbReference>
<dbReference type="PANTHER" id="PTHR43033:SF1">
    <property type="entry name" value="TRNA(ILE)-LYSIDINE SYNTHASE-RELATED"/>
    <property type="match status" value="1"/>
</dbReference>
<evidence type="ECO:0000313" key="11">
    <source>
        <dbReference type="Proteomes" id="UP001595766"/>
    </source>
</evidence>
<dbReference type="PANTHER" id="PTHR43033">
    <property type="entry name" value="TRNA(ILE)-LYSIDINE SYNTHASE-RELATED"/>
    <property type="match status" value="1"/>
</dbReference>
<evidence type="ECO:0000256" key="7">
    <source>
        <dbReference type="ARBA" id="ARBA00048539"/>
    </source>
</evidence>
<protein>
    <recommendedName>
        <fullName evidence="8">tRNA(Ile)-lysidine synthase</fullName>
        <ecNumber evidence="8">6.3.4.19</ecNumber>
    </recommendedName>
    <alternativeName>
        <fullName evidence="8">tRNA(Ile)-2-lysyl-cytidine synthase</fullName>
    </alternativeName>
    <alternativeName>
        <fullName evidence="8">tRNA(Ile)-lysidine synthetase</fullName>
    </alternativeName>
</protein>
<dbReference type="HAMAP" id="MF_01161">
    <property type="entry name" value="tRNA_Ile_lys_synt"/>
    <property type="match status" value="1"/>
</dbReference>
<dbReference type="NCBIfam" id="TIGR02433">
    <property type="entry name" value="lysidine_TilS_C"/>
    <property type="match status" value="1"/>
</dbReference>
<evidence type="ECO:0000256" key="4">
    <source>
        <dbReference type="ARBA" id="ARBA00022694"/>
    </source>
</evidence>
<evidence type="ECO:0000256" key="5">
    <source>
        <dbReference type="ARBA" id="ARBA00022741"/>
    </source>
</evidence>
<evidence type="ECO:0000256" key="8">
    <source>
        <dbReference type="HAMAP-Rule" id="MF_01161"/>
    </source>
</evidence>
<keyword evidence="3 8" id="KW-0436">Ligase</keyword>
<evidence type="ECO:0000259" key="9">
    <source>
        <dbReference type="SMART" id="SM00977"/>
    </source>
</evidence>
<dbReference type="Pfam" id="PF01171">
    <property type="entry name" value="ATP_bind_3"/>
    <property type="match status" value="1"/>
</dbReference>
<organism evidence="10 11">
    <name type="scientific">Belliella kenyensis</name>
    <dbReference type="NCBI Taxonomy" id="1472724"/>
    <lineage>
        <taxon>Bacteria</taxon>
        <taxon>Pseudomonadati</taxon>
        <taxon>Bacteroidota</taxon>
        <taxon>Cytophagia</taxon>
        <taxon>Cytophagales</taxon>
        <taxon>Cyclobacteriaceae</taxon>
        <taxon>Belliella</taxon>
    </lineage>
</organism>
<dbReference type="SMART" id="SM00977">
    <property type="entry name" value="TilS_C"/>
    <property type="match status" value="1"/>
</dbReference>
<comment type="catalytic activity">
    <reaction evidence="7 8">
        <text>cytidine(34) in tRNA(Ile2) + L-lysine + ATP = lysidine(34) in tRNA(Ile2) + AMP + diphosphate + H(+)</text>
        <dbReference type="Rhea" id="RHEA:43744"/>
        <dbReference type="Rhea" id="RHEA-COMP:10625"/>
        <dbReference type="Rhea" id="RHEA-COMP:10670"/>
        <dbReference type="ChEBI" id="CHEBI:15378"/>
        <dbReference type="ChEBI" id="CHEBI:30616"/>
        <dbReference type="ChEBI" id="CHEBI:32551"/>
        <dbReference type="ChEBI" id="CHEBI:33019"/>
        <dbReference type="ChEBI" id="CHEBI:82748"/>
        <dbReference type="ChEBI" id="CHEBI:83665"/>
        <dbReference type="ChEBI" id="CHEBI:456215"/>
        <dbReference type="EC" id="6.3.4.19"/>
    </reaction>
</comment>
<dbReference type="InterPro" id="IPR012796">
    <property type="entry name" value="Lysidine-tRNA-synth_C"/>
</dbReference>
<proteinExistence type="inferred from homology"/>
<dbReference type="Pfam" id="PF11734">
    <property type="entry name" value="TilS_C"/>
    <property type="match status" value="1"/>
</dbReference>
<dbReference type="InterPro" id="IPR012094">
    <property type="entry name" value="tRNA_Ile_lys_synt"/>
</dbReference>
<dbReference type="RefSeq" id="WP_241295993.1">
    <property type="nucleotide sequence ID" value="NZ_JAKZGR010000011.1"/>
</dbReference>
<dbReference type="InterPro" id="IPR012795">
    <property type="entry name" value="tRNA_Ile_lys_synt_N"/>
</dbReference>
<evidence type="ECO:0000256" key="3">
    <source>
        <dbReference type="ARBA" id="ARBA00022598"/>
    </source>
</evidence>
<evidence type="ECO:0000256" key="2">
    <source>
        <dbReference type="ARBA" id="ARBA00022490"/>
    </source>
</evidence>
<name>A0ABV8EHK7_9BACT</name>
<reference evidence="11" key="1">
    <citation type="journal article" date="2019" name="Int. J. Syst. Evol. Microbiol.">
        <title>The Global Catalogue of Microorganisms (GCM) 10K type strain sequencing project: providing services to taxonomists for standard genome sequencing and annotation.</title>
        <authorList>
            <consortium name="The Broad Institute Genomics Platform"/>
            <consortium name="The Broad Institute Genome Sequencing Center for Infectious Disease"/>
            <person name="Wu L."/>
            <person name="Ma J."/>
        </authorList>
    </citation>
    <scope>NUCLEOTIDE SEQUENCE [LARGE SCALE GENOMIC DNA]</scope>
    <source>
        <strain evidence="11">CECT 8551</strain>
    </source>
</reference>